<keyword evidence="3" id="KW-1185">Reference proteome</keyword>
<dbReference type="Pfam" id="PF00240">
    <property type="entry name" value="ubiquitin"/>
    <property type="match status" value="2"/>
</dbReference>
<dbReference type="EMBL" id="UYJE01006402">
    <property type="protein sequence ID" value="VDI45662.1"/>
    <property type="molecule type" value="Genomic_DNA"/>
</dbReference>
<dbReference type="SUPFAM" id="SSF54236">
    <property type="entry name" value="Ubiquitin-like"/>
    <property type="match status" value="2"/>
</dbReference>
<organism evidence="2 3">
    <name type="scientific">Mytilus galloprovincialis</name>
    <name type="common">Mediterranean mussel</name>
    <dbReference type="NCBI Taxonomy" id="29158"/>
    <lineage>
        <taxon>Eukaryota</taxon>
        <taxon>Metazoa</taxon>
        <taxon>Spiralia</taxon>
        <taxon>Lophotrochozoa</taxon>
        <taxon>Mollusca</taxon>
        <taxon>Bivalvia</taxon>
        <taxon>Autobranchia</taxon>
        <taxon>Pteriomorphia</taxon>
        <taxon>Mytilida</taxon>
        <taxon>Mytiloidea</taxon>
        <taxon>Mytilidae</taxon>
        <taxon>Mytilinae</taxon>
        <taxon>Mytilus</taxon>
    </lineage>
</organism>
<protein>
    <recommendedName>
        <fullName evidence="1">Ubiquitin-like domain-containing protein</fullName>
    </recommendedName>
</protein>
<dbReference type="Gene3D" id="3.10.20.90">
    <property type="entry name" value="Phosphatidylinositol 3-kinase Catalytic Subunit, Chain A, domain 1"/>
    <property type="match status" value="2"/>
</dbReference>
<proteinExistence type="predicted"/>
<evidence type="ECO:0000259" key="1">
    <source>
        <dbReference type="PROSITE" id="PS50053"/>
    </source>
</evidence>
<dbReference type="InterPro" id="IPR029071">
    <property type="entry name" value="Ubiquitin-like_domsf"/>
</dbReference>
<feature type="domain" description="Ubiquitin-like" evidence="1">
    <location>
        <begin position="298"/>
        <end position="361"/>
    </location>
</feature>
<dbReference type="GO" id="GO:0070628">
    <property type="term" value="F:proteasome binding"/>
    <property type="evidence" value="ECO:0007669"/>
    <property type="project" value="TreeGrafter"/>
</dbReference>
<reference evidence="2" key="1">
    <citation type="submission" date="2018-11" db="EMBL/GenBank/DDBJ databases">
        <authorList>
            <person name="Alioto T."/>
            <person name="Alioto T."/>
        </authorList>
    </citation>
    <scope>NUCLEOTIDE SEQUENCE</scope>
</reference>
<dbReference type="OrthoDB" id="604226at2759"/>
<evidence type="ECO:0000313" key="3">
    <source>
        <dbReference type="Proteomes" id="UP000596742"/>
    </source>
</evidence>
<accession>A0A8B6FBK2</accession>
<name>A0A8B6FBK2_MYTGA</name>
<dbReference type="SMART" id="SM00213">
    <property type="entry name" value="UBQ"/>
    <property type="match status" value="2"/>
</dbReference>
<dbReference type="GO" id="GO:0043161">
    <property type="term" value="P:proteasome-mediated ubiquitin-dependent protein catabolic process"/>
    <property type="evidence" value="ECO:0007669"/>
    <property type="project" value="TreeGrafter"/>
</dbReference>
<dbReference type="PANTHER" id="PTHR10621:SF38">
    <property type="entry name" value="UBIQUITIN DOMAIN-CONTAINING PROTEIN 7SL RNA1-RELATED"/>
    <property type="match status" value="1"/>
</dbReference>
<comment type="caution">
    <text evidence="2">The sequence shown here is derived from an EMBL/GenBank/DDBJ whole genome shotgun (WGS) entry which is preliminary data.</text>
</comment>
<evidence type="ECO:0000313" key="2">
    <source>
        <dbReference type="EMBL" id="VDI45662.1"/>
    </source>
</evidence>
<gene>
    <name evidence="2" type="ORF">MGAL_10B042544</name>
</gene>
<dbReference type="AlphaFoldDB" id="A0A8B6FBK2"/>
<dbReference type="Proteomes" id="UP000596742">
    <property type="component" value="Unassembled WGS sequence"/>
</dbReference>
<sequence>MESEEENFYKLIAFLVDVCPKVVCNYFKRKVLCGDTFESYLNKRKHILYHLNCTNKKCCECTTKVVQQKQLSNDNFKSLFDEDLNKKVHHGKNCICIYAAKKSISPAVVLDISLGSCMLKNCERLDNDIGHWLDTLKNTRNKVVHSTDTKSINDLEFNYHWQIIQGAVFGLAKSIDDEYEKTVAANVEYLSCRKMLSDDKLKECQLLHDWWRDKCCDIEKIVNDSQSQLTSVYETAKILNENESRHHSEIKEKIDNIDCKIDTLTDMHRRSNKDDSDKNSGVYEGQTFTEYVKKKAKKPIFVKNEWNGDVKMFWVSDHSKVRELKSLIQIEIGIRPENQVLLFEGTQLKDDITISYSGVSNKIVHLKHEEAHGISMFTTVMRELVRGYQAAGLSGLKFIYVLTKKDSCIQIDVKNCITVFEIKDLIFEREGIPYYKQVLYNGTKILEDGQHIKNCGIKEGQRLAMYYYLRFPAPVTQPQICT</sequence>
<dbReference type="CDD" id="cd17039">
    <property type="entry name" value="Ubl_ubiquitin_like"/>
    <property type="match status" value="2"/>
</dbReference>
<dbReference type="GO" id="GO:0005654">
    <property type="term" value="C:nucleoplasm"/>
    <property type="evidence" value="ECO:0007669"/>
    <property type="project" value="TreeGrafter"/>
</dbReference>
<dbReference type="PANTHER" id="PTHR10621">
    <property type="entry name" value="UV EXCISION REPAIR PROTEIN RAD23"/>
    <property type="match status" value="1"/>
</dbReference>
<dbReference type="PROSITE" id="PS50053">
    <property type="entry name" value="UBIQUITIN_2"/>
    <property type="match status" value="2"/>
</dbReference>
<dbReference type="GO" id="GO:0043130">
    <property type="term" value="F:ubiquitin binding"/>
    <property type="evidence" value="ECO:0007669"/>
    <property type="project" value="TreeGrafter"/>
</dbReference>
<feature type="domain" description="Ubiquitin-like" evidence="1">
    <location>
        <begin position="399"/>
        <end position="465"/>
    </location>
</feature>
<dbReference type="GO" id="GO:0005829">
    <property type="term" value="C:cytosol"/>
    <property type="evidence" value="ECO:0007669"/>
    <property type="project" value="TreeGrafter"/>
</dbReference>
<dbReference type="GO" id="GO:0031593">
    <property type="term" value="F:polyubiquitin modification-dependent protein binding"/>
    <property type="evidence" value="ECO:0007669"/>
    <property type="project" value="TreeGrafter"/>
</dbReference>
<dbReference type="InterPro" id="IPR000626">
    <property type="entry name" value="Ubiquitin-like_dom"/>
</dbReference>